<accession>A0ABY2S8C2</accession>
<organism evidence="3 4">
    <name type="scientific">Prauserella endophytica</name>
    <dbReference type="NCBI Taxonomy" id="1592324"/>
    <lineage>
        <taxon>Bacteria</taxon>
        <taxon>Bacillati</taxon>
        <taxon>Actinomycetota</taxon>
        <taxon>Actinomycetes</taxon>
        <taxon>Pseudonocardiales</taxon>
        <taxon>Pseudonocardiaceae</taxon>
        <taxon>Prauserella</taxon>
        <taxon>Prauserella coralliicola group</taxon>
    </lineage>
</organism>
<dbReference type="RefSeq" id="WP_137094066.1">
    <property type="nucleotide sequence ID" value="NZ_SWMS01000003.1"/>
</dbReference>
<dbReference type="SUPFAM" id="SSF54637">
    <property type="entry name" value="Thioesterase/thiol ester dehydrase-isomerase"/>
    <property type="match status" value="2"/>
</dbReference>
<protein>
    <submittedName>
        <fullName evidence="3">Thioesterase family protein</fullName>
    </submittedName>
</protein>
<gene>
    <name evidence="3" type="ORF">FCN18_07410</name>
</gene>
<dbReference type="Proteomes" id="UP000309992">
    <property type="component" value="Unassembled WGS sequence"/>
</dbReference>
<dbReference type="EMBL" id="SWMS01000003">
    <property type="protein sequence ID" value="TKG72087.1"/>
    <property type="molecule type" value="Genomic_DNA"/>
</dbReference>
<dbReference type="Pfam" id="PF20789">
    <property type="entry name" value="4HBT_3C"/>
    <property type="match status" value="1"/>
</dbReference>
<evidence type="ECO:0000313" key="3">
    <source>
        <dbReference type="EMBL" id="TKG72087.1"/>
    </source>
</evidence>
<dbReference type="Pfam" id="PF13622">
    <property type="entry name" value="4HBT_3"/>
    <property type="match status" value="1"/>
</dbReference>
<dbReference type="Gene3D" id="2.40.160.210">
    <property type="entry name" value="Acyl-CoA thioesterase, double hotdog domain"/>
    <property type="match status" value="1"/>
</dbReference>
<comment type="caution">
    <text evidence="3">The sequence shown here is derived from an EMBL/GenBank/DDBJ whole genome shotgun (WGS) entry which is preliminary data.</text>
</comment>
<reference evidence="3 4" key="1">
    <citation type="journal article" date="2015" name="Antonie Van Leeuwenhoek">
        <title>Prauserella endophytica sp. nov., an endophytic actinobacterium isolated from Tamarix taklamakanensis.</title>
        <authorList>
            <person name="Liu J.M."/>
            <person name="Habden X."/>
            <person name="Guo L."/>
            <person name="Tuo L."/>
            <person name="Jiang Z.K."/>
            <person name="Liu S.W."/>
            <person name="Liu X.F."/>
            <person name="Chen L."/>
            <person name="Li R.F."/>
            <person name="Zhang Y.Q."/>
            <person name="Sun C.H."/>
        </authorList>
    </citation>
    <scope>NUCLEOTIDE SEQUENCE [LARGE SCALE GENOMIC DNA]</scope>
    <source>
        <strain evidence="3 4">CGMCC 4.7182</strain>
    </source>
</reference>
<evidence type="ECO:0000259" key="1">
    <source>
        <dbReference type="Pfam" id="PF13622"/>
    </source>
</evidence>
<proteinExistence type="predicted"/>
<dbReference type="InterPro" id="IPR049449">
    <property type="entry name" value="TesB_ACOT8-like_N"/>
</dbReference>
<dbReference type="PANTHER" id="PTHR38110:SF1">
    <property type="entry name" value="THIOESTERASE DOMAIN-CONTAINING PROTEIN"/>
    <property type="match status" value="1"/>
</dbReference>
<name>A0ABY2S8C2_9PSEU</name>
<keyword evidence="4" id="KW-1185">Reference proteome</keyword>
<evidence type="ECO:0000313" key="4">
    <source>
        <dbReference type="Proteomes" id="UP000309992"/>
    </source>
</evidence>
<dbReference type="PANTHER" id="PTHR38110">
    <property type="entry name" value="CHROMOSOME 23, WHOLE GENOME SHOTGUN SEQUENCE"/>
    <property type="match status" value="1"/>
</dbReference>
<feature type="domain" description="Acyl-CoA thioesterase-like C-terminal" evidence="2">
    <location>
        <begin position="132"/>
        <end position="262"/>
    </location>
</feature>
<dbReference type="InterPro" id="IPR052389">
    <property type="entry name" value="Sec_Metab_Biosynth-Assoc"/>
</dbReference>
<evidence type="ECO:0000259" key="2">
    <source>
        <dbReference type="Pfam" id="PF20789"/>
    </source>
</evidence>
<sequence length="266" mass="28179">MGSFHEATALTREPGTGVFTVDLDPQWTVGGRMHGGYLLAAMARAATEVGPHAHPHAVSASFAVPPQAGPARVSVEVLRAGKGLTQSRVRLGQDGTPCAEALLTLGPLADHEPYWSGVTPADLPPEHECVRVPAEAPGAGFRVDLMEVVEQRLDPRPLGFLGGTPSRQGEISGWQRLADGSDWDPLSLLVALDPVPPVSYDLGIPGWAPTLQISAYLRRPPAPGPVRVRMRAGVVAGDRMDEVAEAWDSKDRLVAQATQLAGVRLP</sequence>
<dbReference type="InterPro" id="IPR042171">
    <property type="entry name" value="Acyl-CoA_hotdog"/>
</dbReference>
<feature type="domain" description="Acyl-CoA thioesterase-like N-terminal HotDog" evidence="1">
    <location>
        <begin position="24"/>
        <end position="105"/>
    </location>
</feature>
<dbReference type="InterPro" id="IPR049450">
    <property type="entry name" value="ACOT8-like_C"/>
</dbReference>
<dbReference type="InterPro" id="IPR029069">
    <property type="entry name" value="HotDog_dom_sf"/>
</dbReference>